<dbReference type="PANTHER" id="PTHR23028:SF53">
    <property type="entry name" value="ACYL_TRANSF_3 DOMAIN-CONTAINING PROTEIN"/>
    <property type="match status" value="1"/>
</dbReference>
<dbReference type="EMBL" id="CP030057">
    <property type="protein sequence ID" value="QOZ59552.1"/>
    <property type="molecule type" value="Genomic_DNA"/>
</dbReference>
<gene>
    <name evidence="3" type="ORF">XH86_13035</name>
</gene>
<organism evidence="3 4">
    <name type="scientific">Bradyrhizobium guangdongense</name>
    <dbReference type="NCBI Taxonomy" id="1325090"/>
    <lineage>
        <taxon>Bacteria</taxon>
        <taxon>Pseudomonadati</taxon>
        <taxon>Pseudomonadota</taxon>
        <taxon>Alphaproteobacteria</taxon>
        <taxon>Hyphomicrobiales</taxon>
        <taxon>Nitrobacteraceae</taxon>
        <taxon>Bradyrhizobium</taxon>
    </lineage>
</organism>
<feature type="transmembrane region" description="Helical" evidence="1">
    <location>
        <begin position="225"/>
        <end position="253"/>
    </location>
</feature>
<keyword evidence="1" id="KW-1133">Transmembrane helix</keyword>
<dbReference type="PANTHER" id="PTHR23028">
    <property type="entry name" value="ACETYLTRANSFERASE"/>
    <property type="match status" value="1"/>
</dbReference>
<feature type="transmembrane region" description="Helical" evidence="1">
    <location>
        <begin position="343"/>
        <end position="367"/>
    </location>
</feature>
<name>A0ABX6UEL0_9BRAD</name>
<dbReference type="GO" id="GO:0016746">
    <property type="term" value="F:acyltransferase activity"/>
    <property type="evidence" value="ECO:0007669"/>
    <property type="project" value="UniProtKB-KW"/>
</dbReference>
<keyword evidence="3" id="KW-0808">Transferase</keyword>
<feature type="transmembrane region" description="Helical" evidence="1">
    <location>
        <begin position="265"/>
        <end position="283"/>
    </location>
</feature>
<sequence>MDFSEPGPLSLSINENSLRIAPKDARHEERDASISSASTFGPADYLITRHDQIGPEILAAPSRPAAEYPLFDWLRFSLASIVALGHEGIVPHSDVTGNLSVQVFFALSGWLIGSILIRSSIKQLPRFFFNRATRIWVPYFFAIGALYTVSALREPITGRWLEFLFYDLSFTHNWFSLRPDAAAALAEMPLKGTGNGFWSISVEEQFYLVAPLIILGSRFGRVPQLWMVVSLAVLYFGLTDFASISIGVSAASVQARFGDLHLRRRSIIFLSIAATSSLILLVQPGYYPVGAPPFALCIVLLCARPGLRTQPGILAGAISYPMYLNHWIAAFVLNGVAKHVGWLAQPALGFCSYGLAVIVASCTYYLVDRNVMKNRGPYYSPTLGKTLGALAYTLVLLGILGGVTASTEFY</sequence>
<accession>A0ABX6UEL0</accession>
<evidence type="ECO:0000256" key="1">
    <source>
        <dbReference type="SAM" id="Phobius"/>
    </source>
</evidence>
<keyword evidence="1" id="KW-0812">Transmembrane</keyword>
<feature type="domain" description="Acyltransferase 3" evidence="2">
    <location>
        <begin position="72"/>
        <end position="364"/>
    </location>
</feature>
<dbReference type="Proteomes" id="UP000593880">
    <property type="component" value="Chromosome"/>
</dbReference>
<proteinExistence type="predicted"/>
<evidence type="ECO:0000259" key="2">
    <source>
        <dbReference type="Pfam" id="PF01757"/>
    </source>
</evidence>
<evidence type="ECO:0000313" key="4">
    <source>
        <dbReference type="Proteomes" id="UP000593880"/>
    </source>
</evidence>
<feature type="transmembrane region" description="Helical" evidence="1">
    <location>
        <begin position="314"/>
        <end position="337"/>
    </location>
</feature>
<keyword evidence="1" id="KW-0472">Membrane</keyword>
<dbReference type="Pfam" id="PF01757">
    <property type="entry name" value="Acyl_transf_3"/>
    <property type="match status" value="1"/>
</dbReference>
<protein>
    <submittedName>
        <fullName evidence="3">Acyltransferase</fullName>
    </submittedName>
</protein>
<evidence type="ECO:0000313" key="3">
    <source>
        <dbReference type="EMBL" id="QOZ59552.1"/>
    </source>
</evidence>
<keyword evidence="3" id="KW-0012">Acyltransferase</keyword>
<keyword evidence="4" id="KW-1185">Reference proteome</keyword>
<dbReference type="InterPro" id="IPR002656">
    <property type="entry name" value="Acyl_transf_3_dom"/>
</dbReference>
<dbReference type="InterPro" id="IPR050879">
    <property type="entry name" value="Acyltransferase_3"/>
</dbReference>
<feature type="transmembrane region" description="Helical" evidence="1">
    <location>
        <begin position="387"/>
        <end position="405"/>
    </location>
</feature>
<feature type="transmembrane region" description="Helical" evidence="1">
    <location>
        <begin position="133"/>
        <end position="152"/>
    </location>
</feature>
<reference evidence="3 4" key="1">
    <citation type="submission" date="2018-06" db="EMBL/GenBank/DDBJ databases">
        <title>Comparative genomics of rhizobia nodulating Arachis hypogaea in China.</title>
        <authorList>
            <person name="Li Y."/>
        </authorList>
    </citation>
    <scope>NUCLEOTIDE SEQUENCE [LARGE SCALE GENOMIC DNA]</scope>
    <source>
        <strain evidence="3 4">CCBAU 51658</strain>
    </source>
</reference>
<feature type="transmembrane region" description="Helical" evidence="1">
    <location>
        <begin position="101"/>
        <end position="121"/>
    </location>
</feature>